<feature type="domain" description="Ubiquitin-like" evidence="1">
    <location>
        <begin position="286"/>
        <end position="341"/>
    </location>
</feature>
<evidence type="ECO:0000313" key="3">
    <source>
        <dbReference type="Proteomes" id="UP000789901"/>
    </source>
</evidence>
<dbReference type="SMART" id="SM00213">
    <property type="entry name" value="UBQ"/>
    <property type="match status" value="7"/>
</dbReference>
<gene>
    <name evidence="2" type="ORF">GMARGA_LOCUS18514</name>
</gene>
<accession>A0ABN7VIE6</accession>
<feature type="domain" description="Ubiquitin-like" evidence="1">
    <location>
        <begin position="2"/>
        <end position="53"/>
    </location>
</feature>
<dbReference type="SUPFAM" id="SSF54236">
    <property type="entry name" value="Ubiquitin-like"/>
    <property type="match status" value="9"/>
</dbReference>
<feature type="domain" description="Ubiquitin-like" evidence="1">
    <location>
        <begin position="176"/>
        <end position="208"/>
    </location>
</feature>
<dbReference type="EMBL" id="CAJVQB010014835">
    <property type="protein sequence ID" value="CAG8770984.1"/>
    <property type="molecule type" value="Genomic_DNA"/>
</dbReference>
<proteinExistence type="predicted"/>
<feature type="domain" description="Ubiquitin-like" evidence="1">
    <location>
        <begin position="422"/>
        <end position="487"/>
    </location>
</feature>
<protein>
    <submittedName>
        <fullName evidence="2">28822_t:CDS:1</fullName>
    </submittedName>
</protein>
<dbReference type="Gene3D" id="3.10.20.90">
    <property type="entry name" value="Phosphatidylinositol 3-kinase Catalytic Subunit, Chain A, domain 1"/>
    <property type="match status" value="9"/>
</dbReference>
<dbReference type="PROSITE" id="PS50053">
    <property type="entry name" value="UBIQUITIN_2"/>
    <property type="match status" value="8"/>
</dbReference>
<organism evidence="2 3">
    <name type="scientific">Gigaspora margarita</name>
    <dbReference type="NCBI Taxonomy" id="4874"/>
    <lineage>
        <taxon>Eukaryota</taxon>
        <taxon>Fungi</taxon>
        <taxon>Fungi incertae sedis</taxon>
        <taxon>Mucoromycota</taxon>
        <taxon>Glomeromycotina</taxon>
        <taxon>Glomeromycetes</taxon>
        <taxon>Diversisporales</taxon>
        <taxon>Gigasporaceae</taxon>
        <taxon>Gigaspora</taxon>
    </lineage>
</organism>
<feature type="domain" description="Ubiquitin-like" evidence="1">
    <location>
        <begin position="218"/>
        <end position="283"/>
    </location>
</feature>
<dbReference type="PRINTS" id="PR00348">
    <property type="entry name" value="UBIQUITIN"/>
</dbReference>
<dbReference type="Proteomes" id="UP000789901">
    <property type="component" value="Unassembled WGS sequence"/>
</dbReference>
<feature type="domain" description="Ubiquitin-like" evidence="1">
    <location>
        <begin position="490"/>
        <end position="564"/>
    </location>
</feature>
<evidence type="ECO:0000259" key="1">
    <source>
        <dbReference type="PROSITE" id="PS50053"/>
    </source>
</evidence>
<dbReference type="InterPro" id="IPR050158">
    <property type="entry name" value="Ubiquitin_ubiquitin-like"/>
</dbReference>
<evidence type="ECO:0000313" key="2">
    <source>
        <dbReference type="EMBL" id="CAG8770984.1"/>
    </source>
</evidence>
<dbReference type="PANTHER" id="PTHR10666">
    <property type="entry name" value="UBIQUITIN"/>
    <property type="match status" value="1"/>
</dbReference>
<sequence>TMQIFVKTLTDETLEFDALLSDTIKELKEKIHARNNYSFHSISFKGNKLDDNKLDALPSDTVKELKEKIHAKTNCSFHGISFKGNKLDNSSRLFDIGTENGCTFYCCIQIFVRTTTDETLELDALPSDTVKELKEKIHARNNCSFHSISFKGNKLDDNSRLSDIGTENGCTFYCCIQIFVRTTTDETLELDVLPSDTVKELKEKIHARSNCSFIALVLKIFVKTPTDETLELDALPSDTVMELKQIIHVRNNCSFHGISFKGNKLNDSSRLSDIGMENGCTFYCYIQIFVKTPTDETLELDALPSDTVKELKEKIHARNNCSFHSISFKGNKLDYGSRLSDIGTENGCTFYCCIQIFVRTTTDETLELDALPSDTVEELKEKIHTRSNCSFHDISFKGNKLYDILKLSTLGIENGCTLHCCSQIFIKTPTNGTVELDVLLSNTVMELKQKIQARVSSSINRISFEGNELVDNCRLSDAGIKNGCTIYCFIQIFLKFLNGKIFTFQVSRTDTVGHVKRLIENSEHIPSDQQSLVYAGKYLEDHHKLSDCKIQDGTTVHVVIRLHA</sequence>
<dbReference type="Pfam" id="PF00240">
    <property type="entry name" value="ubiquitin"/>
    <property type="match status" value="8"/>
</dbReference>
<dbReference type="InterPro" id="IPR000626">
    <property type="entry name" value="Ubiquitin-like_dom"/>
</dbReference>
<name>A0ABN7VIE6_GIGMA</name>
<dbReference type="CDD" id="cd17039">
    <property type="entry name" value="Ubl_ubiquitin_like"/>
    <property type="match status" value="8"/>
</dbReference>
<reference evidence="2 3" key="1">
    <citation type="submission" date="2021-06" db="EMBL/GenBank/DDBJ databases">
        <authorList>
            <person name="Kallberg Y."/>
            <person name="Tangrot J."/>
            <person name="Rosling A."/>
        </authorList>
    </citation>
    <scope>NUCLEOTIDE SEQUENCE [LARGE SCALE GENOMIC DNA]</scope>
    <source>
        <strain evidence="2 3">120-4 pot B 10/14</strain>
    </source>
</reference>
<dbReference type="InterPro" id="IPR029071">
    <property type="entry name" value="Ubiquitin-like_domsf"/>
</dbReference>
<feature type="domain" description="Ubiquitin-like" evidence="1">
    <location>
        <begin position="108"/>
        <end position="173"/>
    </location>
</feature>
<feature type="non-terminal residue" evidence="2">
    <location>
        <position position="1"/>
    </location>
</feature>
<dbReference type="InterPro" id="IPR019956">
    <property type="entry name" value="Ubiquitin_dom"/>
</dbReference>
<comment type="caution">
    <text evidence="2">The sequence shown here is derived from an EMBL/GenBank/DDBJ whole genome shotgun (WGS) entry which is preliminary data.</text>
</comment>
<keyword evidence="3" id="KW-1185">Reference proteome</keyword>
<feature type="domain" description="Ubiquitin-like" evidence="1">
    <location>
        <begin position="354"/>
        <end position="419"/>
    </location>
</feature>